<evidence type="ECO:0000313" key="3">
    <source>
        <dbReference type="Proteomes" id="UP000070444"/>
    </source>
</evidence>
<accession>A0A137P7E5</accession>
<feature type="compositionally biased region" description="Polar residues" evidence="1">
    <location>
        <begin position="1"/>
        <end position="17"/>
    </location>
</feature>
<sequence>MSNAEVLSDSSNSSQPQDKFDAEGYLRDICPKSTHEEIFKLLNVDISSRSSGSEDDMYLVAQDDGKMYIANNVDLNELEIEPESLNDYNLQNNIISEFINNDQNIDPKDLYRTLNSSSVKGSTEYSPKSLSPHSYSSSVQLHSSYDQCSSERTSNSDVETIRTAEISIENQVNDGSHVESFDDYEPSQVKKYVEEKVEIFDKYHNHSGYRYCYYFENSLDYLSEIRFKPTKLVTELRMEDLIDAICQGPKFSTIMLLKSNRVIQTQNIDTRIDYYCYQASIRLIDRPDCLKDKNQFSNNEAYLALFYLFEMMNQYKKSTELPQIKKLVQDNLEGHFQDEYKKHNCMGENIYSIWKRFEPESLLNIKGIKPKWWCMLDELDIKLITHILDRITNSKFINILKS</sequence>
<dbReference type="Proteomes" id="UP000070444">
    <property type="component" value="Unassembled WGS sequence"/>
</dbReference>
<protein>
    <submittedName>
        <fullName evidence="2">Uncharacterized protein</fullName>
    </submittedName>
</protein>
<evidence type="ECO:0000256" key="1">
    <source>
        <dbReference type="SAM" id="MobiDB-lite"/>
    </source>
</evidence>
<reference evidence="2 3" key="1">
    <citation type="journal article" date="2015" name="Genome Biol. Evol.">
        <title>Phylogenomic analyses indicate that early fungi evolved digesting cell walls of algal ancestors of land plants.</title>
        <authorList>
            <person name="Chang Y."/>
            <person name="Wang S."/>
            <person name="Sekimoto S."/>
            <person name="Aerts A.L."/>
            <person name="Choi C."/>
            <person name="Clum A."/>
            <person name="LaButti K.M."/>
            <person name="Lindquist E.A."/>
            <person name="Yee Ngan C."/>
            <person name="Ohm R.A."/>
            <person name="Salamov A.A."/>
            <person name="Grigoriev I.V."/>
            <person name="Spatafora J.W."/>
            <person name="Berbee M.L."/>
        </authorList>
    </citation>
    <scope>NUCLEOTIDE SEQUENCE [LARGE SCALE GENOMIC DNA]</scope>
    <source>
        <strain evidence="2 3">NRRL 28638</strain>
    </source>
</reference>
<keyword evidence="3" id="KW-1185">Reference proteome</keyword>
<dbReference type="EMBL" id="KQ964490">
    <property type="protein sequence ID" value="KXN70889.1"/>
    <property type="molecule type" value="Genomic_DNA"/>
</dbReference>
<feature type="region of interest" description="Disordered" evidence="1">
    <location>
        <begin position="1"/>
        <end position="20"/>
    </location>
</feature>
<organism evidence="2 3">
    <name type="scientific">Conidiobolus coronatus (strain ATCC 28846 / CBS 209.66 / NRRL 28638)</name>
    <name type="common">Delacroixia coronata</name>
    <dbReference type="NCBI Taxonomy" id="796925"/>
    <lineage>
        <taxon>Eukaryota</taxon>
        <taxon>Fungi</taxon>
        <taxon>Fungi incertae sedis</taxon>
        <taxon>Zoopagomycota</taxon>
        <taxon>Entomophthoromycotina</taxon>
        <taxon>Entomophthoromycetes</taxon>
        <taxon>Entomophthorales</taxon>
        <taxon>Ancylistaceae</taxon>
        <taxon>Conidiobolus</taxon>
    </lineage>
</organism>
<name>A0A137P7E5_CONC2</name>
<evidence type="ECO:0000313" key="2">
    <source>
        <dbReference type="EMBL" id="KXN70889.1"/>
    </source>
</evidence>
<dbReference type="AlphaFoldDB" id="A0A137P7E5"/>
<gene>
    <name evidence="2" type="ORF">CONCODRAFT_6514</name>
</gene>
<proteinExistence type="predicted"/>